<feature type="active site" description="Proton donor/acceptor" evidence="3">
    <location>
        <position position="139"/>
    </location>
</feature>
<dbReference type="InterPro" id="IPR036237">
    <property type="entry name" value="Xyl_isomerase-like_sf"/>
</dbReference>
<keyword evidence="6" id="KW-1185">Reference proteome</keyword>
<dbReference type="PANTHER" id="PTHR43489">
    <property type="entry name" value="ISOMERASE"/>
    <property type="match status" value="1"/>
</dbReference>
<evidence type="ECO:0000256" key="2">
    <source>
        <dbReference type="PIRNR" id="PIRNR006241"/>
    </source>
</evidence>
<dbReference type="InterPro" id="IPR013022">
    <property type="entry name" value="Xyl_isomerase-like_TIM-brl"/>
</dbReference>
<dbReference type="PIRSF" id="PIRSF006241">
    <property type="entry name" value="HyI"/>
    <property type="match status" value="1"/>
</dbReference>
<dbReference type="Proteomes" id="UP000548867">
    <property type="component" value="Unassembled WGS sequence"/>
</dbReference>
<evidence type="ECO:0000313" key="6">
    <source>
        <dbReference type="Proteomes" id="UP000548867"/>
    </source>
</evidence>
<keyword evidence="1 2" id="KW-0413">Isomerase</keyword>
<name>A0A7W6CDY5_9SPHN</name>
<comment type="caution">
    <text evidence="5">The sequence shown here is derived from an EMBL/GenBank/DDBJ whole genome shotgun (WGS) entry which is preliminary data.</text>
</comment>
<dbReference type="Gene3D" id="3.20.20.150">
    <property type="entry name" value="Divalent-metal-dependent TIM barrel enzymes"/>
    <property type="match status" value="1"/>
</dbReference>
<organism evidence="5 6">
    <name type="scientific">Novosphingobium sediminicola</name>
    <dbReference type="NCBI Taxonomy" id="563162"/>
    <lineage>
        <taxon>Bacteria</taxon>
        <taxon>Pseudomonadati</taxon>
        <taxon>Pseudomonadota</taxon>
        <taxon>Alphaproteobacteria</taxon>
        <taxon>Sphingomonadales</taxon>
        <taxon>Sphingomonadaceae</taxon>
        <taxon>Novosphingobium</taxon>
    </lineage>
</organism>
<dbReference type="RefSeq" id="WP_183623280.1">
    <property type="nucleotide sequence ID" value="NZ_JACIDX010000003.1"/>
</dbReference>
<evidence type="ECO:0000313" key="5">
    <source>
        <dbReference type="EMBL" id="MBB3954062.1"/>
    </source>
</evidence>
<dbReference type="EMBL" id="JACIDX010000003">
    <property type="protein sequence ID" value="MBB3954062.1"/>
    <property type="molecule type" value="Genomic_DNA"/>
</dbReference>
<evidence type="ECO:0000259" key="4">
    <source>
        <dbReference type="Pfam" id="PF01261"/>
    </source>
</evidence>
<dbReference type="SUPFAM" id="SSF51658">
    <property type="entry name" value="Xylose isomerase-like"/>
    <property type="match status" value="1"/>
</dbReference>
<evidence type="ECO:0000256" key="3">
    <source>
        <dbReference type="PIRSR" id="PIRSR006241-50"/>
    </source>
</evidence>
<keyword evidence="5" id="KW-0670">Pyruvate</keyword>
<reference evidence="5 6" key="1">
    <citation type="submission" date="2020-08" db="EMBL/GenBank/DDBJ databases">
        <title>Genomic Encyclopedia of Type Strains, Phase IV (KMG-IV): sequencing the most valuable type-strain genomes for metagenomic binning, comparative biology and taxonomic classification.</title>
        <authorList>
            <person name="Goeker M."/>
        </authorList>
    </citation>
    <scope>NUCLEOTIDE SEQUENCE [LARGE SCALE GENOMIC DNA]</scope>
    <source>
        <strain evidence="5 6">DSM 27057</strain>
    </source>
</reference>
<dbReference type="Pfam" id="PF01261">
    <property type="entry name" value="AP_endonuc_2"/>
    <property type="match status" value="1"/>
</dbReference>
<dbReference type="AlphaFoldDB" id="A0A7W6CDY5"/>
<evidence type="ECO:0000256" key="1">
    <source>
        <dbReference type="ARBA" id="ARBA00023235"/>
    </source>
</evidence>
<comment type="similarity">
    <text evidence="2">Belongs to the hyi family.</text>
</comment>
<feature type="active site" description="Proton donor/acceptor" evidence="3">
    <location>
        <position position="237"/>
    </location>
</feature>
<sequence>MAYEISVNLEYMFHEAGERLEDRIAAAAAAGFAKAEMFTTAGRDLASLGRALGDHGVALISVLADPRTRLIERDTHAAFRDLFRQAAEDALVLGCNRVVVGSGPGVPYMKRAMQLDIVAEAVAGIVPIAQELGVTAMLEPVNTRVDHPGVLFSQTIDAVNVIKAVNSPNVRLLYDLYHSVVEGENPAEQVAQHIGLIEHVQIADAPGRGEPGSGAIDWAAMLGLLRGAGYAGAIGVECNPTVPSTAGALEYIRELAASI</sequence>
<dbReference type="InterPro" id="IPR050417">
    <property type="entry name" value="Sugar_Epim/Isomerase"/>
</dbReference>
<feature type="domain" description="Xylose isomerase-like TIM barrel" evidence="4">
    <location>
        <begin position="24"/>
        <end position="254"/>
    </location>
</feature>
<dbReference type="GO" id="GO:0008903">
    <property type="term" value="F:hydroxypyruvate isomerase activity"/>
    <property type="evidence" value="ECO:0007669"/>
    <property type="project" value="UniProtKB-EC"/>
</dbReference>
<gene>
    <name evidence="5" type="ORF">GGR38_000989</name>
</gene>
<protein>
    <submittedName>
        <fullName evidence="5">Hydroxypyruvate isomerase</fullName>
        <ecNumber evidence="5">5.3.1.22</ecNumber>
    </submittedName>
</protein>
<dbReference type="EC" id="5.3.1.22" evidence="5"/>
<dbReference type="InterPro" id="IPR026040">
    <property type="entry name" value="HyI-like"/>
</dbReference>
<proteinExistence type="inferred from homology"/>
<accession>A0A7W6CDY5</accession>